<feature type="domain" description="Cytochrome C biogenesis protein transmembrane" evidence="7">
    <location>
        <begin position="213"/>
        <end position="421"/>
    </location>
</feature>
<evidence type="ECO:0000256" key="1">
    <source>
        <dbReference type="ARBA" id="ARBA00004141"/>
    </source>
</evidence>
<feature type="transmembrane region" description="Helical" evidence="6">
    <location>
        <begin position="363"/>
        <end position="388"/>
    </location>
</feature>
<protein>
    <submittedName>
        <fullName evidence="9">Thiol:disulfide interchange protein DsbD</fullName>
        <ecNumber evidence="9">1.8.1.8</ecNumber>
    </submittedName>
</protein>
<proteinExistence type="predicted"/>
<name>A0ABU1V384_9GAMM</name>
<dbReference type="PANTHER" id="PTHR32234:SF3">
    <property type="entry name" value="SUPPRESSION OF COPPER SENSITIVITY PROTEIN"/>
    <property type="match status" value="1"/>
</dbReference>
<dbReference type="Pfam" id="PF11412">
    <property type="entry name" value="DsbD_N"/>
    <property type="match status" value="1"/>
</dbReference>
<evidence type="ECO:0000256" key="5">
    <source>
        <dbReference type="ARBA" id="ARBA00023136"/>
    </source>
</evidence>
<reference evidence="9 10" key="1">
    <citation type="submission" date="2023-07" db="EMBL/GenBank/DDBJ databases">
        <title>Sorghum-associated microbial communities from plants grown in Nebraska, USA.</title>
        <authorList>
            <person name="Schachtman D."/>
        </authorList>
    </citation>
    <scope>NUCLEOTIDE SEQUENCE [LARGE SCALE GENOMIC DNA]</scope>
    <source>
        <strain evidence="9 10">BE190</strain>
    </source>
</reference>
<accession>A0ABU1V384</accession>
<organism evidence="9 10">
    <name type="scientific">Cellvibrio fibrivorans</name>
    <dbReference type="NCBI Taxonomy" id="126350"/>
    <lineage>
        <taxon>Bacteria</taxon>
        <taxon>Pseudomonadati</taxon>
        <taxon>Pseudomonadota</taxon>
        <taxon>Gammaproteobacteria</taxon>
        <taxon>Cellvibrionales</taxon>
        <taxon>Cellvibrionaceae</taxon>
        <taxon>Cellvibrio</taxon>
    </lineage>
</organism>
<dbReference type="EMBL" id="JAVDVX010000009">
    <property type="protein sequence ID" value="MDR7091917.1"/>
    <property type="molecule type" value="Genomic_DNA"/>
</dbReference>
<keyword evidence="9" id="KW-0560">Oxidoreductase</keyword>
<dbReference type="Pfam" id="PF02683">
    <property type="entry name" value="DsbD_TM"/>
    <property type="match status" value="1"/>
</dbReference>
<comment type="caution">
    <text evidence="9">The sequence shown here is derived from an EMBL/GenBank/DDBJ whole genome shotgun (WGS) entry which is preliminary data.</text>
</comment>
<feature type="transmembrane region" description="Helical" evidence="6">
    <location>
        <begin position="408"/>
        <end position="425"/>
    </location>
</feature>
<keyword evidence="3" id="KW-0201">Cytochrome c-type biogenesis</keyword>
<dbReference type="InterPro" id="IPR028250">
    <property type="entry name" value="DsbDN"/>
</dbReference>
<dbReference type="CDD" id="cd02953">
    <property type="entry name" value="DsbDgamma"/>
    <property type="match status" value="1"/>
</dbReference>
<evidence type="ECO:0000256" key="6">
    <source>
        <dbReference type="SAM" id="Phobius"/>
    </source>
</evidence>
<keyword evidence="5 6" id="KW-0472">Membrane</keyword>
<feature type="domain" description="Thiol:disulfide interchange protein DsbD N-terminal" evidence="8">
    <location>
        <begin position="59"/>
        <end position="167"/>
    </location>
</feature>
<dbReference type="RefSeq" id="WP_310075723.1">
    <property type="nucleotide sequence ID" value="NZ_JAVDVX010000009.1"/>
</dbReference>
<evidence type="ECO:0000259" key="7">
    <source>
        <dbReference type="Pfam" id="PF02683"/>
    </source>
</evidence>
<gene>
    <name evidence="9" type="ORF">J2X05_003955</name>
</gene>
<feature type="transmembrane region" description="Helical" evidence="6">
    <location>
        <begin position="463"/>
        <end position="481"/>
    </location>
</feature>
<dbReference type="Gene3D" id="2.60.40.1250">
    <property type="entry name" value="Thiol:disulfide interchange protein DsbD, N-terminal domain"/>
    <property type="match status" value="1"/>
</dbReference>
<evidence type="ECO:0000256" key="4">
    <source>
        <dbReference type="ARBA" id="ARBA00022989"/>
    </source>
</evidence>
<dbReference type="InterPro" id="IPR035671">
    <property type="entry name" value="DsbD_gamma"/>
</dbReference>
<dbReference type="GO" id="GO:0047134">
    <property type="term" value="F:protein-disulfide reductase [NAD(P)H] activity"/>
    <property type="evidence" value="ECO:0007669"/>
    <property type="project" value="UniProtKB-EC"/>
</dbReference>
<feature type="transmembrane region" description="Helical" evidence="6">
    <location>
        <begin position="431"/>
        <end position="451"/>
    </location>
</feature>
<evidence type="ECO:0000259" key="8">
    <source>
        <dbReference type="Pfam" id="PF11412"/>
    </source>
</evidence>
<dbReference type="InterPro" id="IPR036929">
    <property type="entry name" value="DsbDN_sf"/>
</dbReference>
<feature type="transmembrane region" description="Helical" evidence="6">
    <location>
        <begin position="334"/>
        <end position="357"/>
    </location>
</feature>
<dbReference type="InterPro" id="IPR036249">
    <property type="entry name" value="Thioredoxin-like_sf"/>
</dbReference>
<dbReference type="Gene3D" id="3.40.30.10">
    <property type="entry name" value="Glutaredoxin"/>
    <property type="match status" value="1"/>
</dbReference>
<keyword evidence="2 6" id="KW-0812">Transmembrane</keyword>
<dbReference type="SUPFAM" id="SSF52833">
    <property type="entry name" value="Thioredoxin-like"/>
    <property type="match status" value="1"/>
</dbReference>
<evidence type="ECO:0000256" key="3">
    <source>
        <dbReference type="ARBA" id="ARBA00022748"/>
    </source>
</evidence>
<feature type="transmembrane region" description="Helical" evidence="6">
    <location>
        <begin position="209"/>
        <end position="234"/>
    </location>
</feature>
<evidence type="ECO:0000256" key="2">
    <source>
        <dbReference type="ARBA" id="ARBA00022692"/>
    </source>
</evidence>
<keyword evidence="10" id="KW-1185">Reference proteome</keyword>
<feature type="transmembrane region" description="Helical" evidence="6">
    <location>
        <begin position="293"/>
        <end position="313"/>
    </location>
</feature>
<feature type="transmembrane region" description="Helical" evidence="6">
    <location>
        <begin position="254"/>
        <end position="273"/>
    </location>
</feature>
<evidence type="ECO:0000313" key="10">
    <source>
        <dbReference type="Proteomes" id="UP001253595"/>
    </source>
</evidence>
<dbReference type="SUPFAM" id="SSF74863">
    <property type="entry name" value="Thiol:disulfide interchange protein DsbD, N-terminal domain (DsbD-alpha)"/>
    <property type="match status" value="1"/>
</dbReference>
<dbReference type="PANTHER" id="PTHR32234">
    <property type="entry name" value="THIOL:DISULFIDE INTERCHANGE PROTEIN DSBD"/>
    <property type="match status" value="1"/>
</dbReference>
<evidence type="ECO:0000313" key="9">
    <source>
        <dbReference type="EMBL" id="MDR7091917.1"/>
    </source>
</evidence>
<dbReference type="InterPro" id="IPR003834">
    <property type="entry name" value="Cyt_c_assmbl_TM_dom"/>
</dbReference>
<dbReference type="Pfam" id="PF13899">
    <property type="entry name" value="Thioredoxin_7"/>
    <property type="match status" value="1"/>
</dbReference>
<sequence length="608" mass="65813">MLNLPPLRLRFVQQLSVRILLLTGILLANTSLAEDLLAPKADPLAQSSNTLNSGLLNGQDEFLPVAEAFKPSYTIAQGKLVLHWQIADSYYLYEERFKFRTDESIAILPTYTPGKMKYDELFERETMVHYHEVSASFDLAGITKPFTLKLEYQGCADAGLCYPPQKLALSVDPTTASVIEQASTAQAPTTVTAAASTDTPHPSTTDSGWILQAILLALLGGMILNLMPCVFPVLSIKVMSLAAADRARLAIHGWVYTLGIVVCFVGFAVALLVARKGGEAIGWGFQLQSPGLIAALVYLFFVMGLSMSGLINFGSSLMGAGQNLTQKSGLSGSFFTGVLAAVVASPCTAPFMGAALGFALTQPAIACLAVFAALGFGMALPLLILCYLPALAASLPKPGAWMDNLKQFLAFPLYLSAIWLLWVFGRQTSVSGMAALCAGAVAIAFGCWLLGREARGFWQLVRRILIATSWILAIILVWQGAESREQKATTDDRWQAYSPELVASLRTEGRPVFVNLTADWCLTCLANERIALHTQAVEQTFDELNVATIKGDWTNTDPKITELLQEYGRSGVPLYLWFPANSSGKATILPQLLTQDLVIRTLKGENKP</sequence>
<dbReference type="Proteomes" id="UP001253595">
    <property type="component" value="Unassembled WGS sequence"/>
</dbReference>
<comment type="subcellular location">
    <subcellularLocation>
        <location evidence="1">Membrane</location>
        <topology evidence="1">Multi-pass membrane protein</topology>
    </subcellularLocation>
</comment>
<keyword evidence="4 6" id="KW-1133">Transmembrane helix</keyword>
<dbReference type="EC" id="1.8.1.8" evidence="9"/>